<dbReference type="SMART" id="SM00112">
    <property type="entry name" value="CA"/>
    <property type="match status" value="4"/>
</dbReference>
<accession>A0AA88LCG3</accession>
<keyword evidence="6 10" id="KW-1133">Transmembrane helix</keyword>
<dbReference type="PRINTS" id="PR00205">
    <property type="entry name" value="CADHERIN"/>
</dbReference>
<dbReference type="PANTHER" id="PTHR24026:SF133">
    <property type="entry name" value="CADHERIN-RELATED FAMILY MEMBER 2"/>
    <property type="match status" value="1"/>
</dbReference>
<dbReference type="InterPro" id="IPR002126">
    <property type="entry name" value="Cadherin-like_dom"/>
</dbReference>
<dbReference type="PANTHER" id="PTHR24026">
    <property type="entry name" value="FAT ATYPICAL CADHERIN-RELATED"/>
    <property type="match status" value="1"/>
</dbReference>
<evidence type="ECO:0000256" key="7">
    <source>
        <dbReference type="ARBA" id="ARBA00023136"/>
    </source>
</evidence>
<dbReference type="Pfam" id="PF00028">
    <property type="entry name" value="Cadherin"/>
    <property type="match status" value="1"/>
</dbReference>
<proteinExistence type="predicted"/>
<evidence type="ECO:0000256" key="8">
    <source>
        <dbReference type="ARBA" id="ARBA00023180"/>
    </source>
</evidence>
<evidence type="ECO:0000256" key="5">
    <source>
        <dbReference type="ARBA" id="ARBA00022889"/>
    </source>
</evidence>
<dbReference type="EMBL" id="JAVRJZ010000007">
    <property type="protein sequence ID" value="KAK2720341.1"/>
    <property type="molecule type" value="Genomic_DNA"/>
</dbReference>
<keyword evidence="4 9" id="KW-0106">Calcium</keyword>
<organism evidence="12 13">
    <name type="scientific">Artemia franciscana</name>
    <name type="common">Brine shrimp</name>
    <name type="synonym">Artemia sanfranciscana</name>
    <dbReference type="NCBI Taxonomy" id="6661"/>
    <lineage>
        <taxon>Eukaryota</taxon>
        <taxon>Metazoa</taxon>
        <taxon>Ecdysozoa</taxon>
        <taxon>Arthropoda</taxon>
        <taxon>Crustacea</taxon>
        <taxon>Branchiopoda</taxon>
        <taxon>Anostraca</taxon>
        <taxon>Artemiidae</taxon>
        <taxon>Artemia</taxon>
    </lineage>
</organism>
<feature type="domain" description="Cadherin" evidence="11">
    <location>
        <begin position="79"/>
        <end position="183"/>
    </location>
</feature>
<feature type="domain" description="Cadherin" evidence="11">
    <location>
        <begin position="20"/>
        <end position="78"/>
    </location>
</feature>
<evidence type="ECO:0000256" key="9">
    <source>
        <dbReference type="PROSITE-ProRule" id="PRU00043"/>
    </source>
</evidence>
<dbReference type="CDD" id="cd11304">
    <property type="entry name" value="Cadherin_repeat"/>
    <property type="match status" value="4"/>
</dbReference>
<dbReference type="FunFam" id="2.60.40.60:FF:000116">
    <property type="entry name" value="Dachsous cadherin-related 2"/>
    <property type="match status" value="1"/>
</dbReference>
<keyword evidence="5" id="KW-0130">Cell adhesion</keyword>
<evidence type="ECO:0000256" key="4">
    <source>
        <dbReference type="ARBA" id="ARBA00022837"/>
    </source>
</evidence>
<dbReference type="InterPro" id="IPR020894">
    <property type="entry name" value="Cadherin_CS"/>
</dbReference>
<feature type="non-terminal residue" evidence="12">
    <location>
        <position position="641"/>
    </location>
</feature>
<feature type="transmembrane region" description="Helical" evidence="10">
    <location>
        <begin position="543"/>
        <end position="567"/>
    </location>
</feature>
<evidence type="ECO:0000259" key="11">
    <source>
        <dbReference type="PROSITE" id="PS50268"/>
    </source>
</evidence>
<keyword evidence="8" id="KW-0325">Glycoprotein</keyword>
<evidence type="ECO:0000256" key="6">
    <source>
        <dbReference type="ARBA" id="ARBA00022989"/>
    </source>
</evidence>
<reference evidence="12" key="1">
    <citation type="submission" date="2023-07" db="EMBL/GenBank/DDBJ databases">
        <title>Chromosome-level genome assembly of Artemia franciscana.</title>
        <authorList>
            <person name="Jo E."/>
        </authorList>
    </citation>
    <scope>NUCLEOTIDE SEQUENCE</scope>
    <source>
        <tissue evidence="12">Whole body</tissue>
    </source>
</reference>
<evidence type="ECO:0000256" key="10">
    <source>
        <dbReference type="SAM" id="Phobius"/>
    </source>
</evidence>
<evidence type="ECO:0000313" key="12">
    <source>
        <dbReference type="EMBL" id="KAK2720341.1"/>
    </source>
</evidence>
<dbReference type="PROSITE" id="PS00232">
    <property type="entry name" value="CADHERIN_1"/>
    <property type="match status" value="2"/>
</dbReference>
<dbReference type="GO" id="GO:0005886">
    <property type="term" value="C:plasma membrane"/>
    <property type="evidence" value="ECO:0007669"/>
    <property type="project" value="InterPro"/>
</dbReference>
<protein>
    <recommendedName>
        <fullName evidence="11">Cadherin domain-containing protein</fullName>
    </recommendedName>
</protein>
<keyword evidence="3" id="KW-0677">Repeat</keyword>
<dbReference type="GO" id="GO:0007156">
    <property type="term" value="P:homophilic cell adhesion via plasma membrane adhesion molecules"/>
    <property type="evidence" value="ECO:0007669"/>
    <property type="project" value="InterPro"/>
</dbReference>
<evidence type="ECO:0000256" key="2">
    <source>
        <dbReference type="ARBA" id="ARBA00022692"/>
    </source>
</evidence>
<name>A0AA88LCG3_ARTSF</name>
<dbReference type="SUPFAM" id="SSF49313">
    <property type="entry name" value="Cadherin-like"/>
    <property type="match status" value="4"/>
</dbReference>
<comment type="subcellular location">
    <subcellularLocation>
        <location evidence="1">Membrane</location>
    </subcellularLocation>
</comment>
<dbReference type="Proteomes" id="UP001187531">
    <property type="component" value="Unassembled WGS sequence"/>
</dbReference>
<keyword evidence="13" id="KW-1185">Reference proteome</keyword>
<dbReference type="GO" id="GO:0005509">
    <property type="term" value="F:calcium ion binding"/>
    <property type="evidence" value="ECO:0007669"/>
    <property type="project" value="UniProtKB-UniRule"/>
</dbReference>
<keyword evidence="2 10" id="KW-0812">Transmembrane</keyword>
<dbReference type="PROSITE" id="PS50268">
    <property type="entry name" value="CADHERIN_2"/>
    <property type="match status" value="3"/>
</dbReference>
<evidence type="ECO:0000256" key="1">
    <source>
        <dbReference type="ARBA" id="ARBA00004370"/>
    </source>
</evidence>
<dbReference type="Gene3D" id="2.60.40.60">
    <property type="entry name" value="Cadherins"/>
    <property type="match status" value="4"/>
</dbReference>
<evidence type="ECO:0000256" key="3">
    <source>
        <dbReference type="ARBA" id="ARBA00022737"/>
    </source>
</evidence>
<dbReference type="InterPro" id="IPR015919">
    <property type="entry name" value="Cadherin-like_sf"/>
</dbReference>
<comment type="caution">
    <text evidence="12">The sequence shown here is derived from an EMBL/GenBank/DDBJ whole genome shotgun (WGS) entry which is preliminary data.</text>
</comment>
<feature type="domain" description="Cadherin" evidence="11">
    <location>
        <begin position="188"/>
        <end position="297"/>
    </location>
</feature>
<dbReference type="AlphaFoldDB" id="A0AA88LCG3"/>
<gene>
    <name evidence="12" type="ORF">QYM36_004281</name>
</gene>
<sequence>MVFRGRGEYETKTSRPVEKFTIDPLTGTIRTKEGLDFEENEQHVLIIGTRENEAISDAGATTKVLIYVQDRNDNAPVFVNIPRPIRLPSTVPVGHVVSTVEAKDADSYAPANIVRYEILGSSKQVFSIDEIRGVIQVAEDLNKRQEREYVIEVRAYDMGDPQMSSTASIAVIVDRIGTVSPEAGTGFAETIHSASILEDAEANTLIRTLVITNKPPEVSQISCEVIEGNSEGLFYAKTNFEGNCELRLSRPGLDHEQKIAYTVIIRLSTSFGLVGRGKTTARIDVFVVDVNDNAPVFVFPLPEGKYTYGKYWGAILPNWRPGAQIMTLTARDEDSGKFGEINYYLGNNDGKTNLLDLDSKSGIISLKTSIGNITADSLPSRFNVYARDNPGSSMGFHETPITVYIGVLQNHQEIVMIIRGSRKERVEKDKERILEILQTRLGLAVRIAAIKEHEFLDDSGTVMKNSESTDIIFYCIDSDFDRILPRENPQIVNGLFSDTARTQISNYIATYLSLEMQDIRGPLDSTQTSGHSLSASIIGWNGLPLALVALCAVVILTGLFSSVYVCCNWSKYKKKRDHRPPPVYFVPTFTGVTTSSEFNPKPYEVQVMEMSVNSDDSDRSDDLQPGLVAHRQFISKRRSLY</sequence>
<keyword evidence="7 10" id="KW-0472">Membrane</keyword>
<evidence type="ECO:0000313" key="13">
    <source>
        <dbReference type="Proteomes" id="UP001187531"/>
    </source>
</evidence>